<protein>
    <submittedName>
        <fullName evidence="19">TonB-dependent siderophore receptor</fullName>
    </submittedName>
</protein>
<evidence type="ECO:0000259" key="18">
    <source>
        <dbReference type="Pfam" id="PF07715"/>
    </source>
</evidence>
<keyword evidence="9" id="KW-0406">Ion transport</keyword>
<dbReference type="PANTHER" id="PTHR32552">
    <property type="entry name" value="FERRICHROME IRON RECEPTOR-RELATED"/>
    <property type="match status" value="1"/>
</dbReference>
<evidence type="ECO:0000256" key="6">
    <source>
        <dbReference type="ARBA" id="ARBA00022692"/>
    </source>
</evidence>
<dbReference type="RefSeq" id="WP_379592919.1">
    <property type="nucleotide sequence ID" value="NZ_JBHRTN010000003.1"/>
</dbReference>
<evidence type="ECO:0000256" key="15">
    <source>
        <dbReference type="RuleBase" id="RU003357"/>
    </source>
</evidence>
<comment type="similarity">
    <text evidence="2 14 15">Belongs to the TonB-dependent receptor family.</text>
</comment>
<keyword evidence="6 14" id="KW-0812">Transmembrane</keyword>
<feature type="domain" description="TonB-dependent receptor-like beta-barrel" evidence="17">
    <location>
        <begin position="240"/>
        <end position="711"/>
    </location>
</feature>
<evidence type="ECO:0000256" key="11">
    <source>
        <dbReference type="ARBA" id="ARBA00023136"/>
    </source>
</evidence>
<evidence type="ECO:0000256" key="7">
    <source>
        <dbReference type="ARBA" id="ARBA00022729"/>
    </source>
</evidence>
<accession>A0ABV7FY40</accession>
<dbReference type="Pfam" id="PF00593">
    <property type="entry name" value="TonB_dep_Rec_b-barrel"/>
    <property type="match status" value="1"/>
</dbReference>
<dbReference type="NCBIfam" id="TIGR01783">
    <property type="entry name" value="TonB-siderophor"/>
    <property type="match status" value="1"/>
</dbReference>
<dbReference type="CDD" id="cd01347">
    <property type="entry name" value="ligand_gated_channel"/>
    <property type="match status" value="1"/>
</dbReference>
<reference evidence="20" key="1">
    <citation type="journal article" date="2019" name="Int. J. Syst. Evol. Microbiol.">
        <title>The Global Catalogue of Microorganisms (GCM) 10K type strain sequencing project: providing services to taxonomists for standard genome sequencing and annotation.</title>
        <authorList>
            <consortium name="The Broad Institute Genomics Platform"/>
            <consortium name="The Broad Institute Genome Sequencing Center for Infectious Disease"/>
            <person name="Wu L."/>
            <person name="Ma J."/>
        </authorList>
    </citation>
    <scope>NUCLEOTIDE SEQUENCE [LARGE SCALE GENOMIC DNA]</scope>
    <source>
        <strain evidence="20">KCTC 52094</strain>
    </source>
</reference>
<dbReference type="PANTHER" id="PTHR32552:SF68">
    <property type="entry name" value="FERRICHROME OUTER MEMBRANE TRANSPORTER_PHAGE RECEPTOR"/>
    <property type="match status" value="1"/>
</dbReference>
<evidence type="ECO:0000256" key="9">
    <source>
        <dbReference type="ARBA" id="ARBA00023065"/>
    </source>
</evidence>
<evidence type="ECO:0000256" key="12">
    <source>
        <dbReference type="ARBA" id="ARBA00023170"/>
    </source>
</evidence>
<evidence type="ECO:0000256" key="13">
    <source>
        <dbReference type="ARBA" id="ARBA00023237"/>
    </source>
</evidence>
<keyword evidence="7 16" id="KW-0732">Signal</keyword>
<feature type="domain" description="TonB-dependent receptor plug" evidence="18">
    <location>
        <begin position="66"/>
        <end position="166"/>
    </location>
</feature>
<evidence type="ECO:0000256" key="4">
    <source>
        <dbReference type="ARBA" id="ARBA00022452"/>
    </source>
</evidence>
<keyword evidence="3 14" id="KW-0813">Transport</keyword>
<evidence type="ECO:0000256" key="16">
    <source>
        <dbReference type="SAM" id="SignalP"/>
    </source>
</evidence>
<dbReference type="InterPro" id="IPR012910">
    <property type="entry name" value="Plug_dom"/>
</dbReference>
<dbReference type="InterPro" id="IPR037066">
    <property type="entry name" value="Plug_dom_sf"/>
</dbReference>
<sequence>MAALTAAVAATPGMFATGAAQAQEASAGAVQLPEVSVQAGAIRGHSPVQGFVAGVSAAGTKTDTPIIETPQSISIVTADEIAARSAQNLNQILRYTPGVIPESRGAAAVRLDQMTIRGYSPAQYLDGMRLAGGRDANPSLDAYRLERVEVLRGPASVLYGSSPPGGLINAVSKRPTQERIREVLLEAGTRAHYRAAGDFSGRLDENGQWLGRVVGSYWESDGELDEVRQRRYFISPSLTWRPSADTSITLLGHYQRDPEAGSYGAVPAWGSVLNNPNGRIGMRWFDGDANFEKLDREHYMIGYAAEHRATSWLTLRQNFRYLHTQGEYRSFYHSIISANLQDSVRSIYGTDADFDVFTVDNQAQANFTTGPVSHTVLVGLDYTRTLTDTYTGSALNTSPIGRSNLRQSLFRPHYANQGTTWPGFSTYSSQRTNQTGVYFQEQARFGGLVLLAGGRLDWYDNTTENRRAGDFTPTGTPRNTAHAFTGRVGAVYLFDNGLAPYVSYSESFEPQSGTDRFLSPFDPTTGRQYEAGLRFQPPGTNLLLSAAVFDLLRQNVLTTDPVNRQFSIQAGETHTRGVELEAKATLADGLSLTAAYTYLDVEYSKSNNVTRFDPGIEGAATGPDVPLQGKTPYAIPRHAASAWLDYSPAKGPMAGLGIAGGVRYIGSSWGDDANTLKVGSATLFDAALRYDLGQLGQNFEGMQATLNINNLADTRYVASCYSYAWCWYGYGRTVTGGLRYRF</sequence>
<dbReference type="Proteomes" id="UP001595593">
    <property type="component" value="Unassembled WGS sequence"/>
</dbReference>
<dbReference type="Gene3D" id="2.40.170.20">
    <property type="entry name" value="TonB-dependent receptor, beta-barrel domain"/>
    <property type="match status" value="1"/>
</dbReference>
<proteinExistence type="inferred from homology"/>
<comment type="caution">
    <text evidence="19">The sequence shown here is derived from an EMBL/GenBank/DDBJ whole genome shotgun (WGS) entry which is preliminary data.</text>
</comment>
<evidence type="ECO:0000256" key="14">
    <source>
        <dbReference type="PROSITE-ProRule" id="PRU01360"/>
    </source>
</evidence>
<dbReference type="Pfam" id="PF07715">
    <property type="entry name" value="Plug"/>
    <property type="match status" value="1"/>
</dbReference>
<dbReference type="InterPro" id="IPR010105">
    <property type="entry name" value="TonB_sidphr_rcpt"/>
</dbReference>
<name>A0ABV7FY40_9PROT</name>
<dbReference type="InterPro" id="IPR039426">
    <property type="entry name" value="TonB-dep_rcpt-like"/>
</dbReference>
<keyword evidence="4 14" id="KW-1134">Transmembrane beta strand</keyword>
<dbReference type="SUPFAM" id="SSF56935">
    <property type="entry name" value="Porins"/>
    <property type="match status" value="1"/>
</dbReference>
<evidence type="ECO:0000256" key="5">
    <source>
        <dbReference type="ARBA" id="ARBA00022496"/>
    </source>
</evidence>
<evidence type="ECO:0000256" key="2">
    <source>
        <dbReference type="ARBA" id="ARBA00009810"/>
    </source>
</evidence>
<keyword evidence="8" id="KW-0408">Iron</keyword>
<dbReference type="Gene3D" id="2.170.130.10">
    <property type="entry name" value="TonB-dependent receptor, plug domain"/>
    <property type="match status" value="1"/>
</dbReference>
<keyword evidence="20" id="KW-1185">Reference proteome</keyword>
<dbReference type="EMBL" id="JBHRTN010000003">
    <property type="protein sequence ID" value="MFC3123742.1"/>
    <property type="molecule type" value="Genomic_DNA"/>
</dbReference>
<gene>
    <name evidence="19" type="ORF">ACFOD4_01605</name>
</gene>
<dbReference type="PROSITE" id="PS52016">
    <property type="entry name" value="TONB_DEPENDENT_REC_3"/>
    <property type="match status" value="1"/>
</dbReference>
<feature type="signal peptide" evidence="16">
    <location>
        <begin position="1"/>
        <end position="22"/>
    </location>
</feature>
<keyword evidence="11 14" id="KW-0472">Membrane</keyword>
<evidence type="ECO:0000313" key="19">
    <source>
        <dbReference type="EMBL" id="MFC3123742.1"/>
    </source>
</evidence>
<evidence type="ECO:0000313" key="20">
    <source>
        <dbReference type="Proteomes" id="UP001595593"/>
    </source>
</evidence>
<comment type="subcellular location">
    <subcellularLocation>
        <location evidence="1 14">Cell outer membrane</location>
        <topology evidence="1 14">Multi-pass membrane protein</topology>
    </subcellularLocation>
</comment>
<keyword evidence="5" id="KW-0410">Iron transport</keyword>
<keyword evidence="13 14" id="KW-0998">Cell outer membrane</keyword>
<evidence type="ECO:0000256" key="10">
    <source>
        <dbReference type="ARBA" id="ARBA00023077"/>
    </source>
</evidence>
<organism evidence="19 20">
    <name type="scientific">Teichococcus globiformis</name>
    <dbReference type="NCBI Taxonomy" id="2307229"/>
    <lineage>
        <taxon>Bacteria</taxon>
        <taxon>Pseudomonadati</taxon>
        <taxon>Pseudomonadota</taxon>
        <taxon>Alphaproteobacteria</taxon>
        <taxon>Acetobacterales</taxon>
        <taxon>Roseomonadaceae</taxon>
        <taxon>Roseomonas</taxon>
    </lineage>
</organism>
<evidence type="ECO:0000256" key="1">
    <source>
        <dbReference type="ARBA" id="ARBA00004571"/>
    </source>
</evidence>
<evidence type="ECO:0000256" key="3">
    <source>
        <dbReference type="ARBA" id="ARBA00022448"/>
    </source>
</evidence>
<feature type="chain" id="PRO_5047027673" evidence="16">
    <location>
        <begin position="23"/>
        <end position="742"/>
    </location>
</feature>
<keyword evidence="10 15" id="KW-0798">TonB box</keyword>
<dbReference type="InterPro" id="IPR000531">
    <property type="entry name" value="Beta-barrel_TonB"/>
</dbReference>
<evidence type="ECO:0000256" key="8">
    <source>
        <dbReference type="ARBA" id="ARBA00023004"/>
    </source>
</evidence>
<evidence type="ECO:0000259" key="17">
    <source>
        <dbReference type="Pfam" id="PF00593"/>
    </source>
</evidence>
<keyword evidence="12 19" id="KW-0675">Receptor</keyword>
<dbReference type="InterPro" id="IPR036942">
    <property type="entry name" value="Beta-barrel_TonB_sf"/>
</dbReference>